<dbReference type="GO" id="GO:0140114">
    <property type="term" value="P:cellular detoxification of fluoride"/>
    <property type="evidence" value="ECO:0007669"/>
    <property type="project" value="UniProtKB-UniRule"/>
</dbReference>
<evidence type="ECO:0000256" key="10">
    <source>
        <dbReference type="HAMAP-Rule" id="MF_00454"/>
    </source>
</evidence>
<keyword evidence="10" id="KW-0479">Metal-binding</keyword>
<organism evidence="11 12">
    <name type="scientific">Virgisporangium aliadipatigenens</name>
    <dbReference type="NCBI Taxonomy" id="741659"/>
    <lineage>
        <taxon>Bacteria</taxon>
        <taxon>Bacillati</taxon>
        <taxon>Actinomycetota</taxon>
        <taxon>Actinomycetes</taxon>
        <taxon>Micromonosporales</taxon>
        <taxon>Micromonosporaceae</taxon>
        <taxon>Virgisporangium</taxon>
    </lineage>
</organism>
<dbReference type="Proteomes" id="UP000619260">
    <property type="component" value="Unassembled WGS sequence"/>
</dbReference>
<dbReference type="RefSeq" id="WP_203897366.1">
    <property type="nucleotide sequence ID" value="NZ_BOPF01000002.1"/>
</dbReference>
<name>A0A8J4DMI4_9ACTN</name>
<keyword evidence="12" id="KW-1185">Reference proteome</keyword>
<keyword evidence="6 10" id="KW-0407">Ion channel</keyword>
<dbReference type="Pfam" id="PF02537">
    <property type="entry name" value="CRCB"/>
    <property type="match status" value="1"/>
</dbReference>
<dbReference type="NCBIfam" id="TIGR00494">
    <property type="entry name" value="crcB"/>
    <property type="match status" value="1"/>
</dbReference>
<sequence>MRSSDLDPAVLAVVAVGGALGSAARYGVSLALPHDPASGLPWATLAVNAVGCLLIGVLTVVVTEARTAHRLARPFLGVGFLGGFTTFSTWAVEVRGMLAGGRALVGVGYLALTLVVAFAAVAAGLSVARWVRGSR</sequence>
<dbReference type="HAMAP" id="MF_00454">
    <property type="entry name" value="FluC"/>
    <property type="match status" value="1"/>
</dbReference>
<dbReference type="PANTHER" id="PTHR28259:SF1">
    <property type="entry name" value="FLUORIDE EXPORT PROTEIN 1-RELATED"/>
    <property type="match status" value="1"/>
</dbReference>
<evidence type="ECO:0000256" key="2">
    <source>
        <dbReference type="ARBA" id="ARBA00022475"/>
    </source>
</evidence>
<reference evidence="11" key="1">
    <citation type="submission" date="2021-01" db="EMBL/GenBank/DDBJ databases">
        <title>Whole genome shotgun sequence of Virgisporangium aliadipatigenens NBRC 105644.</title>
        <authorList>
            <person name="Komaki H."/>
            <person name="Tamura T."/>
        </authorList>
    </citation>
    <scope>NUCLEOTIDE SEQUENCE</scope>
    <source>
        <strain evidence="11">NBRC 105644</strain>
    </source>
</reference>
<comment type="subcellular location">
    <subcellularLocation>
        <location evidence="1 10">Cell membrane</location>
        <topology evidence="1 10">Multi-pass membrane protein</topology>
    </subcellularLocation>
</comment>
<comment type="similarity">
    <text evidence="7 10">Belongs to the fluoride channel Fluc/FEX (TC 1.A.43) family.</text>
</comment>
<evidence type="ECO:0000313" key="12">
    <source>
        <dbReference type="Proteomes" id="UP000619260"/>
    </source>
</evidence>
<dbReference type="PANTHER" id="PTHR28259">
    <property type="entry name" value="FLUORIDE EXPORT PROTEIN 1-RELATED"/>
    <property type="match status" value="1"/>
</dbReference>
<evidence type="ECO:0000256" key="1">
    <source>
        <dbReference type="ARBA" id="ARBA00004651"/>
    </source>
</evidence>
<evidence type="ECO:0000313" key="11">
    <source>
        <dbReference type="EMBL" id="GIJ43825.1"/>
    </source>
</evidence>
<comment type="activity regulation">
    <text evidence="10">Na(+) is not transported, but it plays an essential structural role and its presence is essential for fluoride channel function.</text>
</comment>
<evidence type="ECO:0000256" key="4">
    <source>
        <dbReference type="ARBA" id="ARBA00022989"/>
    </source>
</evidence>
<feature type="transmembrane region" description="Helical" evidence="10">
    <location>
        <begin position="41"/>
        <end position="62"/>
    </location>
</feature>
<evidence type="ECO:0000256" key="6">
    <source>
        <dbReference type="ARBA" id="ARBA00023303"/>
    </source>
</evidence>
<evidence type="ECO:0000256" key="3">
    <source>
        <dbReference type="ARBA" id="ARBA00022692"/>
    </source>
</evidence>
<feature type="transmembrane region" description="Helical" evidence="10">
    <location>
        <begin position="74"/>
        <end position="92"/>
    </location>
</feature>
<feature type="binding site" evidence="10">
    <location>
        <position position="82"/>
    </location>
    <ligand>
        <name>Na(+)</name>
        <dbReference type="ChEBI" id="CHEBI:29101"/>
        <note>structural</note>
    </ligand>
</feature>
<dbReference type="InterPro" id="IPR003691">
    <property type="entry name" value="FluC"/>
</dbReference>
<dbReference type="GO" id="GO:0062054">
    <property type="term" value="F:fluoride channel activity"/>
    <property type="evidence" value="ECO:0007669"/>
    <property type="project" value="UniProtKB-UniRule"/>
</dbReference>
<keyword evidence="10" id="KW-0406">Ion transport</keyword>
<dbReference type="GO" id="GO:0046872">
    <property type="term" value="F:metal ion binding"/>
    <property type="evidence" value="ECO:0007669"/>
    <property type="project" value="UniProtKB-KW"/>
</dbReference>
<evidence type="ECO:0000256" key="9">
    <source>
        <dbReference type="ARBA" id="ARBA00049940"/>
    </source>
</evidence>
<keyword evidence="2 10" id="KW-1003">Cell membrane</keyword>
<gene>
    <name evidence="11" type="primary">crcB1</name>
    <name evidence="10" type="synonym">crcB</name>
    <name evidence="10" type="synonym">fluC</name>
    <name evidence="11" type="ORF">Val02_07110</name>
</gene>
<feature type="transmembrane region" description="Helical" evidence="10">
    <location>
        <begin position="104"/>
        <end position="128"/>
    </location>
</feature>
<comment type="caution">
    <text evidence="11">The sequence shown here is derived from an EMBL/GenBank/DDBJ whole genome shotgun (WGS) entry which is preliminary data.</text>
</comment>
<keyword evidence="10" id="KW-0915">Sodium</keyword>
<evidence type="ECO:0000256" key="8">
    <source>
        <dbReference type="ARBA" id="ARBA00035585"/>
    </source>
</evidence>
<keyword evidence="5 10" id="KW-0472">Membrane</keyword>
<dbReference type="EMBL" id="BOPF01000002">
    <property type="protein sequence ID" value="GIJ43825.1"/>
    <property type="molecule type" value="Genomic_DNA"/>
</dbReference>
<dbReference type="AlphaFoldDB" id="A0A8J4DMI4"/>
<feature type="binding site" evidence="10">
    <location>
        <position position="85"/>
    </location>
    <ligand>
        <name>Na(+)</name>
        <dbReference type="ChEBI" id="CHEBI:29101"/>
        <note>structural</note>
    </ligand>
</feature>
<evidence type="ECO:0000256" key="5">
    <source>
        <dbReference type="ARBA" id="ARBA00023136"/>
    </source>
</evidence>
<proteinExistence type="inferred from homology"/>
<accession>A0A8J4DMI4</accession>
<evidence type="ECO:0000256" key="7">
    <source>
        <dbReference type="ARBA" id="ARBA00035120"/>
    </source>
</evidence>
<keyword evidence="4 10" id="KW-1133">Transmembrane helix</keyword>
<dbReference type="GO" id="GO:0005886">
    <property type="term" value="C:plasma membrane"/>
    <property type="evidence" value="ECO:0007669"/>
    <property type="project" value="UniProtKB-SubCell"/>
</dbReference>
<keyword evidence="3 10" id="KW-0812">Transmembrane</keyword>
<comment type="function">
    <text evidence="9 10">Fluoride-specific ion channel. Important for reducing fluoride concentration in the cell, thus reducing its toxicity.</text>
</comment>
<keyword evidence="10" id="KW-0813">Transport</keyword>
<comment type="catalytic activity">
    <reaction evidence="8">
        <text>fluoride(in) = fluoride(out)</text>
        <dbReference type="Rhea" id="RHEA:76159"/>
        <dbReference type="ChEBI" id="CHEBI:17051"/>
    </reaction>
    <physiologicalReaction direction="left-to-right" evidence="8">
        <dbReference type="Rhea" id="RHEA:76160"/>
    </physiologicalReaction>
</comment>
<protein>
    <recommendedName>
        <fullName evidence="10">Fluoride-specific ion channel FluC</fullName>
    </recommendedName>
</protein>